<dbReference type="GO" id="GO:0008967">
    <property type="term" value="F:phosphoglycolate phosphatase activity"/>
    <property type="evidence" value="ECO:0007669"/>
    <property type="project" value="TreeGrafter"/>
</dbReference>
<keyword evidence="1" id="KW-0378">Hydrolase</keyword>
<dbReference type="SFLD" id="SFLDG01129">
    <property type="entry name" value="C1.5:_HAD__Beta-PGM__Phosphata"/>
    <property type="match status" value="1"/>
</dbReference>
<dbReference type="SUPFAM" id="SSF56784">
    <property type="entry name" value="HAD-like"/>
    <property type="match status" value="1"/>
</dbReference>
<dbReference type="InterPro" id="IPR023214">
    <property type="entry name" value="HAD_sf"/>
</dbReference>
<evidence type="ECO:0000256" key="1">
    <source>
        <dbReference type="ARBA" id="ARBA00022801"/>
    </source>
</evidence>
<dbReference type="GO" id="GO:0005829">
    <property type="term" value="C:cytosol"/>
    <property type="evidence" value="ECO:0007669"/>
    <property type="project" value="TreeGrafter"/>
</dbReference>
<evidence type="ECO:0000256" key="2">
    <source>
        <dbReference type="ARBA" id="ARBA00022842"/>
    </source>
</evidence>
<dbReference type="OrthoDB" id="9807630at2"/>
<dbReference type="InterPro" id="IPR023198">
    <property type="entry name" value="PGP-like_dom2"/>
</dbReference>
<sequence>MKLLWDLDGTIFDTYPAILNSFIAVHEAAHGETTDRNEALRWLKRNSKLAFQQYRISEDFRPLFTELDHKQSEAGSPPFDGIEEILAAADVNVIVTHRTKASTIELLTKWGLIDFFDEIVSPEDDGFPRKPDAAAYHYLNEKYDLDWAIGDRSLDLIPAREAGLKTVSFQNADIEADVYLDAYDETFFEKVK</sequence>
<dbReference type="RefSeq" id="WP_063974617.1">
    <property type="nucleotide sequence ID" value="NZ_LQWZ01000009.1"/>
</dbReference>
<evidence type="ECO:0000313" key="3">
    <source>
        <dbReference type="EMBL" id="OAH58482.1"/>
    </source>
</evidence>
<accession>A0A177KZ26</accession>
<dbReference type="SFLD" id="SFLDS00003">
    <property type="entry name" value="Haloacid_Dehalogenase"/>
    <property type="match status" value="1"/>
</dbReference>
<dbReference type="Gene3D" id="1.10.150.240">
    <property type="entry name" value="Putative phosphatase, domain 2"/>
    <property type="match status" value="1"/>
</dbReference>
<evidence type="ECO:0000313" key="4">
    <source>
        <dbReference type="Proteomes" id="UP000077271"/>
    </source>
</evidence>
<comment type="caution">
    <text evidence="3">The sequence shown here is derived from an EMBL/GenBank/DDBJ whole genome shotgun (WGS) entry which is preliminary data.</text>
</comment>
<keyword evidence="2" id="KW-0460">Magnesium</keyword>
<organism evidence="3 4">
    <name type="scientific">Domibacillus aminovorans</name>
    <dbReference type="NCBI Taxonomy" id="29332"/>
    <lineage>
        <taxon>Bacteria</taxon>
        <taxon>Bacillati</taxon>
        <taxon>Bacillota</taxon>
        <taxon>Bacilli</taxon>
        <taxon>Bacillales</taxon>
        <taxon>Bacillaceae</taxon>
        <taxon>Domibacillus</taxon>
    </lineage>
</organism>
<dbReference type="PANTHER" id="PTHR43434:SF25">
    <property type="entry name" value="PHOSPHOGLYCOLATE PHOSPHATASE"/>
    <property type="match status" value="1"/>
</dbReference>
<dbReference type="EMBL" id="LQWZ01000009">
    <property type="protein sequence ID" value="OAH58482.1"/>
    <property type="molecule type" value="Genomic_DNA"/>
</dbReference>
<dbReference type="Gene3D" id="3.40.50.1000">
    <property type="entry name" value="HAD superfamily/HAD-like"/>
    <property type="match status" value="1"/>
</dbReference>
<dbReference type="AlphaFoldDB" id="A0A177KZ26"/>
<name>A0A177KZ26_9BACI</name>
<dbReference type="InterPro" id="IPR041492">
    <property type="entry name" value="HAD_2"/>
</dbReference>
<dbReference type="InterPro" id="IPR050155">
    <property type="entry name" value="HAD-like_hydrolase_sf"/>
</dbReference>
<dbReference type="Proteomes" id="UP000077271">
    <property type="component" value="Unassembled WGS sequence"/>
</dbReference>
<dbReference type="Pfam" id="PF13419">
    <property type="entry name" value="HAD_2"/>
    <property type="match status" value="1"/>
</dbReference>
<reference evidence="3 4" key="1">
    <citation type="submission" date="2016-01" db="EMBL/GenBank/DDBJ databases">
        <title>Investigation of taxonomic status of Bacillus aminovorans.</title>
        <authorList>
            <person name="Verma A."/>
            <person name="Pal Y."/>
            <person name="Krishnamurthi S."/>
        </authorList>
    </citation>
    <scope>NUCLEOTIDE SEQUENCE [LARGE SCALE GENOMIC DNA]</scope>
    <source>
        <strain evidence="3 4">DSM 4337</strain>
    </source>
</reference>
<dbReference type="InterPro" id="IPR036412">
    <property type="entry name" value="HAD-like_sf"/>
</dbReference>
<dbReference type="GO" id="GO:0006281">
    <property type="term" value="P:DNA repair"/>
    <property type="evidence" value="ECO:0007669"/>
    <property type="project" value="TreeGrafter"/>
</dbReference>
<dbReference type="PANTHER" id="PTHR43434">
    <property type="entry name" value="PHOSPHOGLYCOLATE PHOSPHATASE"/>
    <property type="match status" value="1"/>
</dbReference>
<protein>
    <submittedName>
        <fullName evidence="3">Haloacid dehalogenase</fullName>
    </submittedName>
</protein>
<gene>
    <name evidence="3" type="ORF">AWH48_18040</name>
</gene>
<proteinExistence type="predicted"/>